<dbReference type="KEGG" id="sgn:SGRA_1305"/>
<name>H6L5C6_SAPGL</name>
<protein>
    <submittedName>
        <fullName evidence="1">Uncharacterized protein</fullName>
    </submittedName>
</protein>
<proteinExistence type="predicted"/>
<evidence type="ECO:0000313" key="2">
    <source>
        <dbReference type="Proteomes" id="UP000007519"/>
    </source>
</evidence>
<organism evidence="1 2">
    <name type="scientific">Saprospira grandis (strain Lewin)</name>
    <dbReference type="NCBI Taxonomy" id="984262"/>
    <lineage>
        <taxon>Bacteria</taxon>
        <taxon>Pseudomonadati</taxon>
        <taxon>Bacteroidota</taxon>
        <taxon>Saprospiria</taxon>
        <taxon>Saprospirales</taxon>
        <taxon>Saprospiraceae</taxon>
        <taxon>Saprospira</taxon>
    </lineage>
</organism>
<dbReference type="AlphaFoldDB" id="H6L5C6"/>
<evidence type="ECO:0000313" key="1">
    <source>
        <dbReference type="EMBL" id="AFC24040.1"/>
    </source>
</evidence>
<dbReference type="Proteomes" id="UP000007519">
    <property type="component" value="Chromosome"/>
</dbReference>
<accession>H6L5C6</accession>
<reference evidence="1 2" key="1">
    <citation type="journal article" date="2012" name="Stand. Genomic Sci.">
        <title>Complete genome sequencing and analysis of Saprospira grandis str. Lewin, a predatory marine bacterium.</title>
        <authorList>
            <person name="Saw J.H."/>
            <person name="Yuryev A."/>
            <person name="Kanbe M."/>
            <person name="Hou S."/>
            <person name="Young A.G."/>
            <person name="Aizawa S."/>
            <person name="Alam M."/>
        </authorList>
    </citation>
    <scope>NUCLEOTIDE SEQUENCE [LARGE SCALE GENOMIC DNA]</scope>
    <source>
        <strain evidence="1 2">Lewin</strain>
    </source>
</reference>
<dbReference type="EMBL" id="CP002831">
    <property type="protein sequence ID" value="AFC24040.1"/>
    <property type="molecule type" value="Genomic_DNA"/>
</dbReference>
<sequence length="64" mass="7049">MENYFCCSFFIFGASASLRSSALRFGARYSLGPAQAKPAWSGLRPPRRIARPAALRASRSQRPS</sequence>
<keyword evidence="2" id="KW-1185">Reference proteome</keyword>
<gene>
    <name evidence="1" type="ordered locus">SGRA_1305</name>
</gene>
<dbReference type="HOGENOM" id="CLU_2865292_0_0_10"/>